<evidence type="ECO:0000313" key="2">
    <source>
        <dbReference type="Proteomes" id="UP000255529"/>
    </source>
</evidence>
<dbReference type="AlphaFoldDB" id="A0A380AAF5"/>
<name>A0A380AAF5_9GAMM</name>
<evidence type="ECO:0000313" key="1">
    <source>
        <dbReference type="EMBL" id="SUI76337.1"/>
    </source>
</evidence>
<dbReference type="Proteomes" id="UP000255529">
    <property type="component" value="Unassembled WGS sequence"/>
</dbReference>
<protein>
    <submittedName>
        <fullName evidence="1">Uncharacterized protein</fullName>
    </submittedName>
</protein>
<reference evidence="1 2" key="1">
    <citation type="submission" date="2018-06" db="EMBL/GenBank/DDBJ databases">
        <authorList>
            <consortium name="Pathogen Informatics"/>
            <person name="Doyle S."/>
        </authorList>
    </citation>
    <scope>NUCLEOTIDE SEQUENCE [LARGE SCALE GENOMIC DNA]</scope>
    <source>
        <strain evidence="1 2">NCTC11544</strain>
    </source>
</reference>
<organism evidence="1 2">
    <name type="scientific">Serratia quinivorans</name>
    <dbReference type="NCBI Taxonomy" id="137545"/>
    <lineage>
        <taxon>Bacteria</taxon>
        <taxon>Pseudomonadati</taxon>
        <taxon>Pseudomonadota</taxon>
        <taxon>Gammaproteobacteria</taxon>
        <taxon>Enterobacterales</taxon>
        <taxon>Yersiniaceae</taxon>
        <taxon>Serratia</taxon>
    </lineage>
</organism>
<accession>A0A380AAF5</accession>
<dbReference type="EMBL" id="UGYN01000002">
    <property type="protein sequence ID" value="SUI76337.1"/>
    <property type="molecule type" value="Genomic_DNA"/>
</dbReference>
<sequence>MAGKSFTIFNNDRLLPPSALLNSTERVSGQQHFNRAFAASGKAEVRENITIIAGENIDLPGTYLKATLDMVLNAGKSVLLGLRTVNPNYSHYFSSSRTPELRASVNGMRSLQISAGQDVAAPGLIFIRTVMSPPMPAAISGWVRRDIRILMLPTIITGTIAT</sequence>
<gene>
    <name evidence="1" type="ORF">NCTC11544_03814</name>
</gene>
<proteinExistence type="predicted"/>